<feature type="modified residue" description="4-aspartylphosphate" evidence="1">
    <location>
        <position position="76"/>
    </location>
</feature>
<evidence type="ECO:0000313" key="4">
    <source>
        <dbReference type="Proteomes" id="UP001250932"/>
    </source>
</evidence>
<dbReference type="EMBL" id="JAQOUE010000001">
    <property type="protein sequence ID" value="MDT7042075.1"/>
    <property type="molecule type" value="Genomic_DNA"/>
</dbReference>
<organism evidence="3 4">
    <name type="scientific">Candidatus Nitronereus thalassa</name>
    <dbReference type="NCBI Taxonomy" id="3020898"/>
    <lineage>
        <taxon>Bacteria</taxon>
        <taxon>Pseudomonadati</taxon>
        <taxon>Nitrospirota</taxon>
        <taxon>Nitrospiria</taxon>
        <taxon>Nitrospirales</taxon>
        <taxon>Nitrospiraceae</taxon>
        <taxon>Candidatus Nitronereus</taxon>
    </lineage>
</organism>
<dbReference type="InterPro" id="IPR001789">
    <property type="entry name" value="Sig_transdc_resp-reg_receiver"/>
</dbReference>
<comment type="caution">
    <text evidence="3">The sequence shown here is derived from an EMBL/GenBank/DDBJ whole genome shotgun (WGS) entry which is preliminary data.</text>
</comment>
<gene>
    <name evidence="3" type="ORF">PPG34_06895</name>
</gene>
<dbReference type="SUPFAM" id="SSF52172">
    <property type="entry name" value="CheY-like"/>
    <property type="match status" value="1"/>
</dbReference>
<name>A0ABU3K6Q6_9BACT</name>
<dbReference type="Proteomes" id="UP001250932">
    <property type="component" value="Unassembled WGS sequence"/>
</dbReference>
<dbReference type="PANTHER" id="PTHR44520:SF2">
    <property type="entry name" value="RESPONSE REGULATOR RCP1"/>
    <property type="match status" value="1"/>
</dbReference>
<keyword evidence="1" id="KW-0597">Phosphoprotein</keyword>
<dbReference type="PROSITE" id="PS50110">
    <property type="entry name" value="RESPONSE_REGULATORY"/>
    <property type="match status" value="1"/>
</dbReference>
<dbReference type="Gene3D" id="3.40.50.2300">
    <property type="match status" value="1"/>
</dbReference>
<proteinExistence type="predicted"/>
<evidence type="ECO:0000313" key="3">
    <source>
        <dbReference type="EMBL" id="MDT7042075.1"/>
    </source>
</evidence>
<dbReference type="InterPro" id="IPR011006">
    <property type="entry name" value="CheY-like_superfamily"/>
</dbReference>
<accession>A0ABU3K6Q6</accession>
<evidence type="ECO:0000256" key="1">
    <source>
        <dbReference type="PROSITE-ProRule" id="PRU00169"/>
    </source>
</evidence>
<dbReference type="RefSeq" id="WP_313832432.1">
    <property type="nucleotide sequence ID" value="NZ_JAQOUE010000001.1"/>
</dbReference>
<evidence type="ECO:0000259" key="2">
    <source>
        <dbReference type="PROSITE" id="PS50110"/>
    </source>
</evidence>
<dbReference type="InterPro" id="IPR052893">
    <property type="entry name" value="TCS_response_regulator"/>
</dbReference>
<protein>
    <submittedName>
        <fullName evidence="3">Response regulator</fullName>
    </submittedName>
</protein>
<dbReference type="SMART" id="SM00448">
    <property type="entry name" value="REC"/>
    <property type="match status" value="1"/>
</dbReference>
<keyword evidence="4" id="KW-1185">Reference proteome</keyword>
<dbReference type="Pfam" id="PF00072">
    <property type="entry name" value="Response_reg"/>
    <property type="match status" value="1"/>
</dbReference>
<reference evidence="3 4" key="1">
    <citation type="journal article" date="2023" name="ISME J.">
        <title>Cultivation and genomic characterization of novel and ubiquitous marine nitrite-oxidizing bacteria from the Nitrospirales.</title>
        <authorList>
            <person name="Mueller A.J."/>
            <person name="Daebeler A."/>
            <person name="Herbold C.W."/>
            <person name="Kirkegaard R.H."/>
            <person name="Daims H."/>
        </authorList>
    </citation>
    <scope>NUCLEOTIDE SEQUENCE [LARGE SCALE GENOMIC DNA]</scope>
    <source>
        <strain evidence="3 4">EB</strain>
    </source>
</reference>
<sequence length="150" mass="17081">MKSAPPQQDQSALSLVVLIAEDDDGHASLIERNLQRCEIAETCHRFRDGQETLDFLLKVSKSITSVPQNPHILFLDGRMPKMSGQEVLRQIQNHRILKALPLTIVSTTDDSHELESFQALGCTHHLKKPVEINDLRHVLRQLHPDNYLYS</sequence>
<dbReference type="PANTHER" id="PTHR44520">
    <property type="entry name" value="RESPONSE REGULATOR RCP1-RELATED"/>
    <property type="match status" value="1"/>
</dbReference>
<feature type="domain" description="Response regulatory" evidence="2">
    <location>
        <begin position="16"/>
        <end position="143"/>
    </location>
</feature>